<dbReference type="InterPro" id="IPR029063">
    <property type="entry name" value="SAM-dependent_MTases_sf"/>
</dbReference>
<keyword evidence="1" id="KW-0408">Iron</keyword>
<comment type="similarity">
    <text evidence="6">Belongs to the class I-like SAM-binding methyltransferase superfamily. RNA M5U methyltransferase family.</text>
</comment>
<reference evidence="10" key="1">
    <citation type="submission" date="2011-04" db="EMBL/GenBank/DDBJ databases">
        <title>Genome sequence of Solibacillus silvestris StLB046.</title>
        <authorList>
            <person name="Morohoshi T."/>
            <person name="Someya N."/>
            <person name="Ikeda T."/>
        </authorList>
    </citation>
    <scope>NUCLEOTIDE SEQUENCE [LARGE SCALE GENOMIC DNA]</scope>
    <source>
        <strain evidence="10">StLB046</strain>
    </source>
</reference>
<dbReference type="Gene3D" id="2.40.50.1070">
    <property type="match status" value="1"/>
</dbReference>
<dbReference type="NCBIfam" id="TIGR00479">
    <property type="entry name" value="rumA"/>
    <property type="match status" value="1"/>
</dbReference>
<proteinExistence type="inferred from homology"/>
<evidence type="ECO:0000256" key="5">
    <source>
        <dbReference type="ARBA" id="ARBA00023014"/>
    </source>
</evidence>
<feature type="binding site" evidence="6">
    <location>
        <position position="318"/>
    </location>
    <ligand>
        <name>S-adenosyl-L-methionine</name>
        <dbReference type="ChEBI" id="CHEBI:59789"/>
    </ligand>
</feature>
<keyword evidence="5" id="KW-0411">Iron-sulfur</keyword>
<evidence type="ECO:0000256" key="4">
    <source>
        <dbReference type="ARBA" id="ARBA00022691"/>
    </source>
</evidence>
<protein>
    <submittedName>
        <fullName evidence="9">SAM-dependent methyltransferase</fullName>
    </submittedName>
</protein>
<dbReference type="SUPFAM" id="SSF53335">
    <property type="entry name" value="S-adenosyl-L-methionine-dependent methyltransferases"/>
    <property type="match status" value="1"/>
</dbReference>
<evidence type="ECO:0000313" key="10">
    <source>
        <dbReference type="Proteomes" id="UP000006691"/>
    </source>
</evidence>
<dbReference type="InterPro" id="IPR002792">
    <property type="entry name" value="TRAM_dom"/>
</dbReference>
<dbReference type="KEGG" id="siv:SSIL_0640"/>
<evidence type="ECO:0000256" key="6">
    <source>
        <dbReference type="PROSITE-ProRule" id="PRU01024"/>
    </source>
</evidence>
<dbReference type="FunFam" id="3.40.50.150:FF:000009">
    <property type="entry name" value="23S rRNA (Uracil(1939)-C(5))-methyltransferase RlmD"/>
    <property type="match status" value="1"/>
</dbReference>
<dbReference type="InterPro" id="IPR012340">
    <property type="entry name" value="NA-bd_OB-fold"/>
</dbReference>
<evidence type="ECO:0000256" key="1">
    <source>
        <dbReference type="ARBA" id="ARBA00022485"/>
    </source>
</evidence>
<feature type="binding site" evidence="6">
    <location>
        <position position="289"/>
    </location>
    <ligand>
        <name>S-adenosyl-L-methionine</name>
        <dbReference type="ChEBI" id="CHEBI:59789"/>
    </ligand>
</feature>
<dbReference type="GO" id="GO:0051539">
    <property type="term" value="F:4 iron, 4 sulfur cluster binding"/>
    <property type="evidence" value="ECO:0007669"/>
    <property type="project" value="UniProtKB-KW"/>
</dbReference>
<dbReference type="PROSITE" id="PS51687">
    <property type="entry name" value="SAM_MT_RNA_M5U"/>
    <property type="match status" value="1"/>
</dbReference>
<dbReference type="Gene3D" id="2.40.50.140">
    <property type="entry name" value="Nucleic acid-binding proteins"/>
    <property type="match status" value="1"/>
</dbReference>
<name>F2F9U3_SOLSS</name>
<organism evidence="9 10">
    <name type="scientific">Solibacillus silvestris (strain StLB046)</name>
    <name type="common">Bacillus silvestris</name>
    <dbReference type="NCBI Taxonomy" id="1002809"/>
    <lineage>
        <taxon>Bacteria</taxon>
        <taxon>Bacillati</taxon>
        <taxon>Bacillota</taxon>
        <taxon>Bacilli</taxon>
        <taxon>Bacillales</taxon>
        <taxon>Caryophanaceae</taxon>
        <taxon>Solibacillus</taxon>
    </lineage>
</organism>
<feature type="domain" description="TRAM" evidence="8">
    <location>
        <begin position="5"/>
        <end position="63"/>
    </location>
</feature>
<dbReference type="GO" id="GO:0070041">
    <property type="term" value="F:rRNA (uridine-C5-)-methyltransferase activity"/>
    <property type="evidence" value="ECO:0007669"/>
    <property type="project" value="TreeGrafter"/>
</dbReference>
<keyword evidence="4 6" id="KW-0949">S-adenosyl-L-methionine</keyword>
<dbReference type="PROSITE" id="PS50926">
    <property type="entry name" value="TRAM"/>
    <property type="match status" value="1"/>
</dbReference>
<dbReference type="CDD" id="cd02440">
    <property type="entry name" value="AdoMet_MTases"/>
    <property type="match status" value="1"/>
</dbReference>
<dbReference type="Gene3D" id="3.40.50.150">
    <property type="entry name" value="Vaccinia Virus protein VP39"/>
    <property type="match status" value="1"/>
</dbReference>
<keyword evidence="1" id="KW-0479">Metal-binding</keyword>
<dbReference type="FunFam" id="2.40.50.140:FF:000097">
    <property type="entry name" value="23S rRNA (uracil(1939)-C(5))-methyltransferase RlmD"/>
    <property type="match status" value="1"/>
</dbReference>
<keyword evidence="2 6" id="KW-0489">Methyltransferase</keyword>
<feature type="active site" evidence="7">
    <location>
        <position position="415"/>
    </location>
</feature>
<dbReference type="GO" id="GO:0070475">
    <property type="term" value="P:rRNA base methylation"/>
    <property type="evidence" value="ECO:0007669"/>
    <property type="project" value="TreeGrafter"/>
</dbReference>
<evidence type="ECO:0000256" key="2">
    <source>
        <dbReference type="ARBA" id="ARBA00022603"/>
    </source>
</evidence>
<evidence type="ECO:0000256" key="3">
    <source>
        <dbReference type="ARBA" id="ARBA00022679"/>
    </source>
</evidence>
<evidence type="ECO:0000256" key="7">
    <source>
        <dbReference type="PROSITE-ProRule" id="PRU10015"/>
    </source>
</evidence>
<sequence>MSELKMEVGQKFPLTIKRLGINGEGVGFYKRNVVFVKGAIPGEEVTVKLTKVSPKFAEAEILAIRKASEFRQEAPCPVYSECGGCQLQHMTYEAQLMNKRDIVVQAFEKYAKEIGQTAEIRPTIGMDNPWHYRNKSQFQVRKEGKRVYAGLFTEGTNQLLNINDCLVQHPVTSKITVATRKILQKLNIPIYDGKTLNGLVRTIVVRTGMRSGETQVCLVTTRRELPHKEELIERIKKIDPSIVSITQNVNREKTSLIFGPDTFILDGKEAIHEKLGEFAFDLSTRAFFQLNPEQTVHLYNEIKKAAALTGKENVVDAYCGVGTIGMWLAEGAREVRGMDNVDEAIADAKYNARTNDNLQHVRFFPGSADKWLFRWSKEDYRPDVICVDPPRTGLEPGFIRTVLKIKPKLFVYTSCNPSTLARDLKELSKSYNVEYIQPVDMFPQTAQVECVVKLTLKK</sequence>
<evidence type="ECO:0000259" key="8">
    <source>
        <dbReference type="PROSITE" id="PS50926"/>
    </source>
</evidence>
<feature type="active site" description="Nucleophile" evidence="6">
    <location>
        <position position="415"/>
    </location>
</feature>
<dbReference type="Pfam" id="PF01938">
    <property type="entry name" value="TRAM"/>
    <property type="match status" value="1"/>
</dbReference>
<dbReference type="PANTHER" id="PTHR11061">
    <property type="entry name" value="RNA M5U METHYLTRANSFERASE"/>
    <property type="match status" value="1"/>
</dbReference>
<dbReference type="AlphaFoldDB" id="F2F9U3"/>
<dbReference type="eggNOG" id="COG2265">
    <property type="taxonomic scope" value="Bacteria"/>
</dbReference>
<dbReference type="SUPFAM" id="SSF50249">
    <property type="entry name" value="Nucleic acid-binding proteins"/>
    <property type="match status" value="1"/>
</dbReference>
<dbReference type="InterPro" id="IPR030390">
    <property type="entry name" value="MeTrfase_TrmA_AS"/>
</dbReference>
<dbReference type="STRING" id="1002809.SSIL_0640"/>
<dbReference type="PATRIC" id="fig|1002809.3.peg.645"/>
<feature type="binding site" evidence="6">
    <location>
        <position position="339"/>
    </location>
    <ligand>
        <name>S-adenosyl-L-methionine</name>
        <dbReference type="ChEBI" id="CHEBI:59789"/>
    </ligand>
</feature>
<keyword evidence="3 6" id="KW-0808">Transferase</keyword>
<dbReference type="HOGENOM" id="CLU_014689_7_0_9"/>
<reference evidence="9 10" key="2">
    <citation type="journal article" date="2012" name="J. Biosci. Bioeng.">
        <title>Complete genome sequence and characterization of the N-acylhomoserine lactone-degrading gene of the potato leaf-associated Solibacillus silvestris.</title>
        <authorList>
            <person name="Morohoshi T."/>
            <person name="Tominaga Y."/>
            <person name="Someya N."/>
            <person name="Ikeda T."/>
        </authorList>
    </citation>
    <scope>NUCLEOTIDE SEQUENCE [LARGE SCALE GENOMIC DNA]</scope>
    <source>
        <strain evidence="9 10">StLB046</strain>
    </source>
</reference>
<evidence type="ECO:0000313" key="9">
    <source>
        <dbReference type="EMBL" id="BAK15063.1"/>
    </source>
</evidence>
<dbReference type="PANTHER" id="PTHR11061:SF45">
    <property type="match status" value="1"/>
</dbReference>
<dbReference type="PROSITE" id="PS01230">
    <property type="entry name" value="TRMA_1"/>
    <property type="match status" value="1"/>
</dbReference>
<accession>F2F9U3</accession>
<keyword evidence="10" id="KW-1185">Reference proteome</keyword>
<gene>
    <name evidence="9" type="ordered locus">SSIL_0640</name>
</gene>
<dbReference type="FunFam" id="2.40.50.1070:FF:000003">
    <property type="entry name" value="23S rRNA (Uracil-5-)-methyltransferase RumA"/>
    <property type="match status" value="1"/>
</dbReference>
<dbReference type="InterPro" id="IPR010280">
    <property type="entry name" value="U5_MeTrfase_fam"/>
</dbReference>
<keyword evidence="1" id="KW-0004">4Fe-4S</keyword>
<dbReference type="EMBL" id="AP012157">
    <property type="protein sequence ID" value="BAK15063.1"/>
    <property type="molecule type" value="Genomic_DNA"/>
</dbReference>
<feature type="binding site" evidence="6">
    <location>
        <position position="388"/>
    </location>
    <ligand>
        <name>S-adenosyl-L-methionine</name>
        <dbReference type="ChEBI" id="CHEBI:59789"/>
    </ligand>
</feature>
<dbReference type="Proteomes" id="UP000006691">
    <property type="component" value="Chromosome"/>
</dbReference>
<dbReference type="Pfam" id="PF05958">
    <property type="entry name" value="tRNA_U5-meth_tr"/>
    <property type="match status" value="1"/>
</dbReference>